<evidence type="ECO:0000313" key="2">
    <source>
        <dbReference type="EMBL" id="MDQ0367015.1"/>
    </source>
</evidence>
<reference evidence="2 3" key="1">
    <citation type="submission" date="2023-07" db="EMBL/GenBank/DDBJ databases">
        <title>Sequencing the genomes of 1000 actinobacteria strains.</title>
        <authorList>
            <person name="Klenk H.-P."/>
        </authorList>
    </citation>
    <scope>NUCLEOTIDE SEQUENCE [LARGE SCALE GENOMIC DNA]</scope>
    <source>
        <strain evidence="2 3">DSM 44709</strain>
    </source>
</reference>
<dbReference type="PRINTS" id="PR00081">
    <property type="entry name" value="GDHRDH"/>
</dbReference>
<dbReference type="InterPro" id="IPR002347">
    <property type="entry name" value="SDR_fam"/>
</dbReference>
<gene>
    <name evidence="2" type="ORF">J2S42_003684</name>
</gene>
<dbReference type="GO" id="GO:0016491">
    <property type="term" value="F:oxidoreductase activity"/>
    <property type="evidence" value="ECO:0007669"/>
    <property type="project" value="UniProtKB-KW"/>
</dbReference>
<comment type="caution">
    <text evidence="2">The sequence shown here is derived from an EMBL/GenBank/DDBJ whole genome shotgun (WGS) entry which is preliminary data.</text>
</comment>
<dbReference type="PANTHER" id="PTHR43157">
    <property type="entry name" value="PHOSPHATIDYLINOSITOL-GLYCAN BIOSYNTHESIS CLASS F PROTEIN-RELATED"/>
    <property type="match status" value="1"/>
</dbReference>
<evidence type="ECO:0000313" key="3">
    <source>
        <dbReference type="Proteomes" id="UP001240236"/>
    </source>
</evidence>
<dbReference type="Pfam" id="PF00106">
    <property type="entry name" value="adh_short"/>
    <property type="match status" value="1"/>
</dbReference>
<dbReference type="SUPFAM" id="SSF51735">
    <property type="entry name" value="NAD(P)-binding Rossmann-fold domains"/>
    <property type="match status" value="1"/>
</dbReference>
<proteinExistence type="predicted"/>
<name>A0AAE3W203_9ACTN</name>
<accession>A0AAE3W203</accession>
<dbReference type="AlphaFoldDB" id="A0AAE3W203"/>
<dbReference type="Proteomes" id="UP001240236">
    <property type="component" value="Unassembled WGS sequence"/>
</dbReference>
<evidence type="ECO:0000256" key="1">
    <source>
        <dbReference type="ARBA" id="ARBA00023002"/>
    </source>
</evidence>
<sequence>MQDHEVVVVTGASSGIGLAAAEQAAVRGSRVVLIGRTERRLAAAVDRVRAAGHGREPGRFLADFERLTEVRNLAAHLLDTYPRIDVLVNNAGMHVPSHRLTEDGNEATVQANHLAHFLLSNLLRERLRGGRIINTSVRPALNARIDPDDLNTPAARYHGVPVYQMTKAANILFAMEAARRWPDILSVSFHPGLVRTNVGEGTPFAYVFRYAPFLISPERSAAGMAPLITTPVADLRNGSLYAGGKPQRLRGTTFNPDIAARLWTTSENAVRRLS</sequence>
<keyword evidence="1" id="KW-0560">Oxidoreductase</keyword>
<dbReference type="PANTHER" id="PTHR43157:SF31">
    <property type="entry name" value="PHOSPHATIDYLINOSITOL-GLYCAN BIOSYNTHESIS CLASS F PROTEIN"/>
    <property type="match status" value="1"/>
</dbReference>
<dbReference type="EMBL" id="JAUSUZ010000001">
    <property type="protein sequence ID" value="MDQ0367015.1"/>
    <property type="molecule type" value="Genomic_DNA"/>
</dbReference>
<protein>
    <submittedName>
        <fullName evidence="2">NAD(P)-dependent dehydrogenase (Short-subunit alcohol dehydrogenase family)</fullName>
    </submittedName>
</protein>
<organism evidence="2 3">
    <name type="scientific">Catenuloplanes indicus</name>
    <dbReference type="NCBI Taxonomy" id="137267"/>
    <lineage>
        <taxon>Bacteria</taxon>
        <taxon>Bacillati</taxon>
        <taxon>Actinomycetota</taxon>
        <taxon>Actinomycetes</taxon>
        <taxon>Micromonosporales</taxon>
        <taxon>Micromonosporaceae</taxon>
        <taxon>Catenuloplanes</taxon>
    </lineage>
</organism>
<dbReference type="RefSeq" id="WP_307240772.1">
    <property type="nucleotide sequence ID" value="NZ_JAUSUZ010000001.1"/>
</dbReference>
<dbReference type="Gene3D" id="3.40.50.720">
    <property type="entry name" value="NAD(P)-binding Rossmann-like Domain"/>
    <property type="match status" value="1"/>
</dbReference>
<keyword evidence="3" id="KW-1185">Reference proteome</keyword>
<dbReference type="InterPro" id="IPR036291">
    <property type="entry name" value="NAD(P)-bd_dom_sf"/>
</dbReference>